<sequence>MRLRVSVGDATPLLKEELDNIEGGGYKGERCRFLAELALTMLSTANIDHLPIIDADASKKKSPYGCNDAVKLKASVQGLLNHTGTIKRKL</sequence>
<proteinExistence type="predicted"/>
<name>A0ABY6MX75_9ALTE</name>
<protein>
    <submittedName>
        <fullName evidence="1">Uncharacterized protein</fullName>
    </submittedName>
</protein>
<reference evidence="1" key="1">
    <citation type="submission" date="2022-06" db="EMBL/GenBank/DDBJ databases">
        <title>Alkalimarinus sp. nov., isolated from gut of a Alitta virens.</title>
        <authorList>
            <person name="Yang A.I."/>
            <person name="Shin N.-R."/>
        </authorList>
    </citation>
    <scope>NUCLEOTIDE SEQUENCE</scope>
    <source>
        <strain evidence="1">A2M4</strain>
    </source>
</reference>
<dbReference type="Proteomes" id="UP001163739">
    <property type="component" value="Chromosome"/>
</dbReference>
<evidence type="ECO:0000313" key="2">
    <source>
        <dbReference type="Proteomes" id="UP001163739"/>
    </source>
</evidence>
<organism evidence="1 2">
    <name type="scientific">Alkalimarinus alittae</name>
    <dbReference type="NCBI Taxonomy" id="2961619"/>
    <lineage>
        <taxon>Bacteria</taxon>
        <taxon>Pseudomonadati</taxon>
        <taxon>Pseudomonadota</taxon>
        <taxon>Gammaproteobacteria</taxon>
        <taxon>Alteromonadales</taxon>
        <taxon>Alteromonadaceae</taxon>
        <taxon>Alkalimarinus</taxon>
    </lineage>
</organism>
<accession>A0ABY6MX75</accession>
<dbReference type="RefSeq" id="WP_265045905.1">
    <property type="nucleotide sequence ID" value="NZ_CP100390.1"/>
</dbReference>
<evidence type="ECO:0000313" key="1">
    <source>
        <dbReference type="EMBL" id="UZE94410.1"/>
    </source>
</evidence>
<gene>
    <name evidence="1" type="ORF">NKI27_09910</name>
</gene>
<keyword evidence="2" id="KW-1185">Reference proteome</keyword>
<dbReference type="EMBL" id="CP100390">
    <property type="protein sequence ID" value="UZE94410.1"/>
    <property type="molecule type" value="Genomic_DNA"/>
</dbReference>